<feature type="compositionally biased region" description="Low complexity" evidence="1">
    <location>
        <begin position="86"/>
        <end position="98"/>
    </location>
</feature>
<dbReference type="EMBL" id="CP069033">
    <property type="protein sequence ID" value="QRD00929.1"/>
    <property type="molecule type" value="Genomic_DNA"/>
</dbReference>
<evidence type="ECO:0000259" key="2">
    <source>
        <dbReference type="PROSITE" id="PS50076"/>
    </source>
</evidence>
<dbReference type="OrthoDB" id="442087at2759"/>
<dbReference type="AlphaFoldDB" id="A0A7U2F8Z3"/>
<dbReference type="Pfam" id="PF00226">
    <property type="entry name" value="DnaJ"/>
    <property type="match status" value="1"/>
</dbReference>
<dbReference type="PANTHER" id="PTHR43096:SF58">
    <property type="entry name" value="CHAPERONE DNAJ-DOMAIN SUPERFAMILY PROTEIN"/>
    <property type="match status" value="1"/>
</dbReference>
<dbReference type="FunFam" id="1.10.287.110:FF:000190">
    <property type="entry name" value="DnaJ domain containing protein, putative"/>
    <property type="match status" value="1"/>
</dbReference>
<proteinExistence type="predicted"/>
<dbReference type="RefSeq" id="XP_001806599.1">
    <property type="nucleotide sequence ID" value="XM_001806547.1"/>
</dbReference>
<dbReference type="KEGG" id="pno:SNOG_16485"/>
<dbReference type="Proteomes" id="UP000663193">
    <property type="component" value="Chromosome 11"/>
</dbReference>
<evidence type="ECO:0000256" key="1">
    <source>
        <dbReference type="SAM" id="MobiDB-lite"/>
    </source>
</evidence>
<organism evidence="3 4">
    <name type="scientific">Phaeosphaeria nodorum (strain SN15 / ATCC MYA-4574 / FGSC 10173)</name>
    <name type="common">Glume blotch fungus</name>
    <name type="synonym">Parastagonospora nodorum</name>
    <dbReference type="NCBI Taxonomy" id="321614"/>
    <lineage>
        <taxon>Eukaryota</taxon>
        <taxon>Fungi</taxon>
        <taxon>Dikarya</taxon>
        <taxon>Ascomycota</taxon>
        <taxon>Pezizomycotina</taxon>
        <taxon>Dothideomycetes</taxon>
        <taxon>Pleosporomycetidae</taxon>
        <taxon>Pleosporales</taxon>
        <taxon>Pleosporineae</taxon>
        <taxon>Phaeosphaeriaceae</taxon>
        <taxon>Parastagonospora</taxon>
    </lineage>
</organism>
<dbReference type="SUPFAM" id="SSF46565">
    <property type="entry name" value="Chaperone J-domain"/>
    <property type="match status" value="1"/>
</dbReference>
<dbReference type="SMART" id="SM00271">
    <property type="entry name" value="DnaJ"/>
    <property type="match status" value="1"/>
</dbReference>
<accession>A0A7U2F8Z3</accession>
<dbReference type="CDD" id="cd06257">
    <property type="entry name" value="DnaJ"/>
    <property type="match status" value="1"/>
</dbReference>
<dbReference type="InterPro" id="IPR036869">
    <property type="entry name" value="J_dom_sf"/>
</dbReference>
<dbReference type="PROSITE" id="PS00636">
    <property type="entry name" value="DNAJ_1"/>
    <property type="match status" value="1"/>
</dbReference>
<dbReference type="VEuPathDB" id="FungiDB:JI435_164850"/>
<protein>
    <recommendedName>
        <fullName evidence="2">J domain-containing protein</fullName>
    </recommendedName>
</protein>
<reference evidence="4" key="1">
    <citation type="journal article" date="2021" name="BMC Genomics">
        <title>Chromosome-level genome assembly and manually-curated proteome of model necrotroph Parastagonospora nodorum Sn15 reveals a genome-wide trove of candidate effector homologs, and redundancy of virulence-related functions within an accessory chromosome.</title>
        <authorList>
            <person name="Bertazzoni S."/>
            <person name="Jones D.A.B."/>
            <person name="Phan H.T."/>
            <person name="Tan K.-C."/>
            <person name="Hane J.K."/>
        </authorList>
    </citation>
    <scope>NUCLEOTIDE SEQUENCE [LARGE SCALE GENOMIC DNA]</scope>
    <source>
        <strain evidence="4">SN15 / ATCC MYA-4574 / FGSC 10173)</strain>
    </source>
</reference>
<feature type="domain" description="J" evidence="2">
    <location>
        <begin position="5"/>
        <end position="75"/>
    </location>
</feature>
<dbReference type="InterPro" id="IPR001623">
    <property type="entry name" value="DnaJ_domain"/>
</dbReference>
<feature type="compositionally biased region" description="Polar residues" evidence="1">
    <location>
        <begin position="189"/>
        <end position="203"/>
    </location>
</feature>
<keyword evidence="4" id="KW-1185">Reference proteome</keyword>
<dbReference type="Gene3D" id="1.10.287.110">
    <property type="entry name" value="DnaJ domain"/>
    <property type="match status" value="1"/>
</dbReference>
<feature type="region of interest" description="Disordered" evidence="1">
    <location>
        <begin position="86"/>
        <end position="107"/>
    </location>
</feature>
<dbReference type="InterPro" id="IPR018253">
    <property type="entry name" value="DnaJ_domain_CS"/>
</dbReference>
<evidence type="ECO:0000313" key="4">
    <source>
        <dbReference type="Proteomes" id="UP000663193"/>
    </source>
</evidence>
<dbReference type="PANTHER" id="PTHR43096">
    <property type="entry name" value="DNAJ HOMOLOG 1, MITOCHONDRIAL-RELATED"/>
    <property type="match status" value="1"/>
</dbReference>
<sequence>MPATNHYTALGLVPSAAPEVIRAAYKALALICHPGKTMHLAARERASRAAAFNEVQVAYDVLGNPAMKAAYDAQLSPQASRIAKASAASDASSSPSRRSTVKLTTPEEKTALRAKARQSLEELLQKRQKRDAQESELDVVGLRDLAQTWTQLAEENSFDPAMRAHCAIRIHEYEQKIAQREREHEEWLSNMSTAKQGTYTPASASPERRSTPNAPKKPTLWRTTTSAQSSPATPSRAAKPTQRAEERKCIDDECKAAETARSEARLVEKAKREAAKQALLDQKAAAIRVEKEKLQARIDLQARTAAERIAKVRAKAGAAPLGTVGAVVDDPATAGPPTPPSVAGHTKHPFVPVQVKKVCDNCDAEHATFRDWRACNAHVAPVGDVVDG</sequence>
<name>A0A7U2F8Z3_PHANO</name>
<dbReference type="PROSITE" id="PS50076">
    <property type="entry name" value="DNAJ_2"/>
    <property type="match status" value="1"/>
</dbReference>
<evidence type="ECO:0000313" key="3">
    <source>
        <dbReference type="EMBL" id="QRD00929.1"/>
    </source>
</evidence>
<dbReference type="PRINTS" id="PR00625">
    <property type="entry name" value="JDOMAIN"/>
</dbReference>
<feature type="compositionally biased region" description="Low complexity" evidence="1">
    <location>
        <begin position="222"/>
        <end position="238"/>
    </location>
</feature>
<gene>
    <name evidence="3" type="ORF">JI435_164850</name>
</gene>
<feature type="region of interest" description="Disordered" evidence="1">
    <location>
        <begin position="184"/>
        <end position="248"/>
    </location>
</feature>